<name>A0A4Y2GFV3_ARAVE</name>
<protein>
    <submittedName>
        <fullName evidence="2">Uncharacterized protein</fullName>
    </submittedName>
</protein>
<organism evidence="2 3">
    <name type="scientific">Araneus ventricosus</name>
    <name type="common">Orbweaver spider</name>
    <name type="synonym">Epeira ventricosa</name>
    <dbReference type="NCBI Taxonomy" id="182803"/>
    <lineage>
        <taxon>Eukaryota</taxon>
        <taxon>Metazoa</taxon>
        <taxon>Ecdysozoa</taxon>
        <taxon>Arthropoda</taxon>
        <taxon>Chelicerata</taxon>
        <taxon>Arachnida</taxon>
        <taxon>Araneae</taxon>
        <taxon>Araneomorphae</taxon>
        <taxon>Entelegynae</taxon>
        <taxon>Araneoidea</taxon>
        <taxon>Araneidae</taxon>
        <taxon>Araneus</taxon>
    </lineage>
</organism>
<feature type="region of interest" description="Disordered" evidence="1">
    <location>
        <begin position="95"/>
        <end position="135"/>
    </location>
</feature>
<evidence type="ECO:0000313" key="3">
    <source>
        <dbReference type="Proteomes" id="UP000499080"/>
    </source>
</evidence>
<evidence type="ECO:0000256" key="1">
    <source>
        <dbReference type="SAM" id="MobiDB-lite"/>
    </source>
</evidence>
<feature type="compositionally biased region" description="Polar residues" evidence="1">
    <location>
        <begin position="332"/>
        <end position="349"/>
    </location>
</feature>
<dbReference type="AlphaFoldDB" id="A0A4Y2GFV3"/>
<feature type="compositionally biased region" description="Low complexity" evidence="1">
    <location>
        <begin position="117"/>
        <end position="128"/>
    </location>
</feature>
<feature type="compositionally biased region" description="Basic residues" evidence="1">
    <location>
        <begin position="1"/>
        <end position="11"/>
    </location>
</feature>
<comment type="caution">
    <text evidence="2">The sequence shown here is derived from an EMBL/GenBank/DDBJ whole genome shotgun (WGS) entry which is preliminary data.</text>
</comment>
<feature type="compositionally biased region" description="Polar residues" evidence="1">
    <location>
        <begin position="25"/>
        <end position="54"/>
    </location>
</feature>
<dbReference type="Proteomes" id="UP000499080">
    <property type="component" value="Unassembled WGS sequence"/>
</dbReference>
<dbReference type="EMBL" id="BGPR01001380">
    <property type="protein sequence ID" value="GBM52480.1"/>
    <property type="molecule type" value="Genomic_DNA"/>
</dbReference>
<sequence length="356" mass="39856">MSQRRQSNRKNFHNEKHLEPWMQRSMDNNSWGSQRGKLNQGSRRSQNTPSFNKNVDSRSPPGKPEHTKHKMCRDATVNGVPGFYTPDGDFYPYKPSPTLDSNMDLNKHQGFSSQLDSTNSTTPEPSSNRNFQGYHLPSTSLATLHLFNQESPSTMDLHSAPVAPQGGSTSLAKSITISPVQIQPPATDQIVGQTPLMDNDNTINYYSTPSSEKSIPPSSLETTPLNKQSSFHYLAQKEEEDATTELEIVYTSVKSTTAAASFMSPHSTKGILEIYSSLDGQEKVEFLETLNARERQALYNMLKDTPKELQEWEQLFKTLPETSKATFASIHSQEQSPSNLPLMQHISITSEKEDLN</sequence>
<feature type="region of interest" description="Disordered" evidence="1">
    <location>
        <begin position="1"/>
        <end position="74"/>
    </location>
</feature>
<evidence type="ECO:0000313" key="2">
    <source>
        <dbReference type="EMBL" id="GBM52480.1"/>
    </source>
</evidence>
<proteinExistence type="predicted"/>
<reference evidence="2 3" key="1">
    <citation type="journal article" date="2019" name="Sci. Rep.">
        <title>Orb-weaving spider Araneus ventricosus genome elucidates the spidroin gene catalogue.</title>
        <authorList>
            <person name="Kono N."/>
            <person name="Nakamura H."/>
            <person name="Ohtoshi R."/>
            <person name="Moran D.A.P."/>
            <person name="Shinohara A."/>
            <person name="Yoshida Y."/>
            <person name="Fujiwara M."/>
            <person name="Mori M."/>
            <person name="Tomita M."/>
            <person name="Arakawa K."/>
        </authorList>
    </citation>
    <scope>NUCLEOTIDE SEQUENCE [LARGE SCALE GENOMIC DNA]</scope>
</reference>
<keyword evidence="3" id="KW-1185">Reference proteome</keyword>
<feature type="compositionally biased region" description="Polar residues" evidence="1">
    <location>
        <begin position="98"/>
        <end position="116"/>
    </location>
</feature>
<gene>
    <name evidence="2" type="ORF">AVEN_88377_1</name>
</gene>
<feature type="region of interest" description="Disordered" evidence="1">
    <location>
        <begin position="332"/>
        <end position="356"/>
    </location>
</feature>
<accession>A0A4Y2GFV3</accession>